<comment type="caution">
    <text evidence="1">The sequence shown here is derived from an EMBL/GenBank/DDBJ whole genome shotgun (WGS) entry which is preliminary data.</text>
</comment>
<dbReference type="Proteomes" id="UP000830395">
    <property type="component" value="Chromosome 4"/>
</dbReference>
<organism evidence="1 2">
    <name type="scientific">Pangasius djambal</name>
    <dbReference type="NCBI Taxonomy" id="1691987"/>
    <lineage>
        <taxon>Eukaryota</taxon>
        <taxon>Metazoa</taxon>
        <taxon>Chordata</taxon>
        <taxon>Craniata</taxon>
        <taxon>Vertebrata</taxon>
        <taxon>Euteleostomi</taxon>
        <taxon>Actinopterygii</taxon>
        <taxon>Neopterygii</taxon>
        <taxon>Teleostei</taxon>
        <taxon>Ostariophysi</taxon>
        <taxon>Siluriformes</taxon>
        <taxon>Pangasiidae</taxon>
        <taxon>Pangasius</taxon>
    </lineage>
</organism>
<accession>A0ACC5Y6T9</accession>
<evidence type="ECO:0000313" key="2">
    <source>
        <dbReference type="Proteomes" id="UP000830395"/>
    </source>
</evidence>
<proteinExistence type="predicted"/>
<protein>
    <submittedName>
        <fullName evidence="1">Uncharacterized protein</fullName>
    </submittedName>
</protein>
<sequence length="1332" mass="149930">MKAALMLTMDQQNTASFRVKSGSQRFGEYRQELYVEYSSNDVDNKDTSKTVDMEHKPLRATGSIKGTSAVSEDKIPTVLALQLAIAEGPDRLPADKDTQEVLCGKLRALETDLSNISSLISEFSAHLVSINSEERTIFITFKSFEEIWKFSTYHRMGFLHQCLGNLLLDQEFWLNALDQEDSGIEVSIKEEVLNQMYKGFLMQEGSFFGSCTVNQMFDSCTSGSDLYLEKGDIALFEPPFLGSGWTVLSLADGSRGTKPRPALEPVIPFHEWFLKSCPEWVLVGSGKACCDLPYQIAVGICEATEVYDGNGPDELSFEAGDRIIIEGLLVTCFEWFMGKLERTGDMGLVKTSLVKATDSLCESNEIFMKQEDRKIFNLEQEKIKKEAIAFLKKTCQNNVATVYKLDSASPRSIQNGPANSEHVCLKRNIANILNEIREPLQNEPTQTQDSVKLQIDGPIGSTESPQEIPHFTVCSEQDSTSPDGYHSLLSFLGSRDHRPEFQPLYAAYPEFLLLHFQGHSDEEELVAYLGVARETARKKRMSWAQSRICFLLGQLCAGRSKFSQARVYYEEALSVPRDYFTDMYFLSAIYSNLALIYLTQKNAEKYLALSERFAALLMAVCDYLSGTEDPEVLKFALKKAVLSQNKPAEARVCFLLAKFYLKIGEGTNAVPFIERLQILADEIPGACDKLQSHGFLLLARLYSDYGLLHLAESSAWQACLQVSSSVTDCFCSVSLLVENGRELHGVDIPAQVAPCLTRAAAMESSDMEPSLSHAYALCLSWLFHKHGMPKSAIQYMCSFLNHSSATTLNQSDASAALIWLAWLYICDLQHHSALDVLDSVLTSLPEHRTTQLEGVIYNMRGITLTHAGDVKQAAENFHAAVDVCEEFEDRHNWAIALANFGFLSLQVNAKRVAEEQLTQAVELFSELEDKDLEIKLNFVVVLLELGKLYVSQGFCEKGKVCYEWALLISILYDNSESQLQATRHLCQLYSEACPDEVQCIIYNEHQLNLLHQTGDRTLEAEILEKISQLYLSLGTNKANRCALDYTKRSIGIYIDMGRKRKEAHGWLQAGKIYHILKQTELVDLYVQVAQDIALSTGDTLFILELLEAAGDVFFNSTQDREKAVCFYRDRALPIAVKSSSVRCQLRLCNKLAELLLQLGQYGEAVEYAQTALEISVSLADRLNERVAFHRLATLYHCLSQFELAEHHFLKALSLCPSPLQFDEEALYYVKIYQTLGDIIFYDLKDPFDAAGYYHLALAAAMDLGNKKSQLELCTRLATVYHNFLMDRELSLHFYQRARAFAADLNIRRINLSPNQSFRTTSQYRITALQETT</sequence>
<gene>
    <name evidence="1" type="ORF">PDJAM_G00200240</name>
</gene>
<evidence type="ECO:0000313" key="1">
    <source>
        <dbReference type="EMBL" id="MCJ8731488.1"/>
    </source>
</evidence>
<keyword evidence="2" id="KW-1185">Reference proteome</keyword>
<dbReference type="EMBL" id="CM040978">
    <property type="protein sequence ID" value="MCJ8731488.1"/>
    <property type="molecule type" value="Genomic_DNA"/>
</dbReference>
<reference evidence="1" key="1">
    <citation type="submission" date="2020-02" db="EMBL/GenBank/DDBJ databases">
        <title>Genome sequencing of the panga catfish, Pangasius djambal.</title>
        <authorList>
            <person name="Wen M."/>
            <person name="Zahm M."/>
            <person name="Roques C."/>
            <person name="Cabau C."/>
            <person name="Klopp C."/>
            <person name="Donnadieu C."/>
            <person name="Jouanno E."/>
            <person name="Avarre J.-C."/>
            <person name="Campet M."/>
            <person name="Ha T."/>
            <person name="Dugue R."/>
            <person name="Lampietro C."/>
            <person name="Louis A."/>
            <person name="Herpin A."/>
            <person name="Echchiki A."/>
            <person name="Berthelot C."/>
            <person name="Parey E."/>
            <person name="Roest-Crollius H."/>
            <person name="Braasch I."/>
            <person name="Postlethwait J.H."/>
            <person name="Bobe J."/>
            <person name="Montfort J."/>
            <person name="Bouchez O."/>
            <person name="Begum T."/>
            <person name="Schartl M."/>
            <person name="Gustiano R."/>
            <person name="Guiguen Y."/>
        </authorList>
    </citation>
    <scope>NUCLEOTIDE SEQUENCE</scope>
    <source>
        <strain evidence="1">Pdj_M5554</strain>
    </source>
</reference>
<name>A0ACC5Y6T9_9TELE</name>